<dbReference type="OrthoDB" id="5329488at2759"/>
<dbReference type="EMBL" id="NAJO01000057">
    <property type="protein sequence ID" value="OQN97151.1"/>
    <property type="molecule type" value="Genomic_DNA"/>
</dbReference>
<evidence type="ECO:0000256" key="3">
    <source>
        <dbReference type="ARBA" id="ARBA00022622"/>
    </source>
</evidence>
<comment type="subcellular location">
    <subcellularLocation>
        <location evidence="1">Cell membrane</location>
        <topology evidence="1">Lipid-anchor</topology>
        <topology evidence="1">GPI-anchor</topology>
    </subcellularLocation>
</comment>
<dbReference type="InParanoid" id="A0A1V8SEA0"/>
<dbReference type="GO" id="GO:0005886">
    <property type="term" value="C:plasma membrane"/>
    <property type="evidence" value="ECO:0007669"/>
    <property type="project" value="UniProtKB-SubCell"/>
</dbReference>
<dbReference type="AlphaFoldDB" id="A0A1V8SEA0"/>
<sequence length="251" mass="26752">MLGLRTTLAVAAVTLWSLASAHTVITYPGWRGNNLHANGTPAYLNPDSIGIDHYENGTTGFPFGMQWMYPCGGMPLSQNRSRWPVNGGAVSIQPGWFPGHSLAMFYINIGIQEEGMLAPPNMSHPVVPPFQISGPTNVEYDGQFCIPQVGMPANLSLQVGQNITLQVIEAAQHGAALYSCVDLTLVDPADLTKEEQVGPNNCYNSSNLGFNLVYTMSAKATSGASSRIPPIGGLPAALFATVFATAVKTLW</sequence>
<evidence type="ECO:0000256" key="7">
    <source>
        <dbReference type="ARBA" id="ARBA00023288"/>
    </source>
</evidence>
<evidence type="ECO:0000256" key="4">
    <source>
        <dbReference type="ARBA" id="ARBA00022729"/>
    </source>
</evidence>
<dbReference type="CDD" id="cd21176">
    <property type="entry name" value="LPMO_auxiliary-like"/>
    <property type="match status" value="1"/>
</dbReference>
<keyword evidence="3" id="KW-0336">GPI-anchor</keyword>
<evidence type="ECO:0000256" key="5">
    <source>
        <dbReference type="ARBA" id="ARBA00023136"/>
    </source>
</evidence>
<feature type="domain" description="Copper acquisition factor BIM1-like" evidence="9">
    <location>
        <begin position="20"/>
        <end position="206"/>
    </location>
</feature>
<evidence type="ECO:0000256" key="6">
    <source>
        <dbReference type="ARBA" id="ARBA00023180"/>
    </source>
</evidence>
<dbReference type="InterPro" id="IPR046530">
    <property type="entry name" value="BIM1-like_dom"/>
</dbReference>
<dbReference type="GO" id="GO:0098552">
    <property type="term" value="C:side of membrane"/>
    <property type="evidence" value="ECO:0007669"/>
    <property type="project" value="UniProtKB-KW"/>
</dbReference>
<evidence type="ECO:0000256" key="1">
    <source>
        <dbReference type="ARBA" id="ARBA00004609"/>
    </source>
</evidence>
<dbReference type="PANTHER" id="PTHR34992:SF10">
    <property type="entry name" value="COPPER ACQUISITION FACTOR BIM1-LIKE DOMAIN-CONTAINING PROTEIN"/>
    <property type="match status" value="1"/>
</dbReference>
<keyword evidence="4 8" id="KW-0732">Signal</keyword>
<name>A0A1V8SEA0_9PEZI</name>
<protein>
    <recommendedName>
        <fullName evidence="9">Copper acquisition factor BIM1-like domain-containing protein</fullName>
    </recommendedName>
</protein>
<evidence type="ECO:0000256" key="2">
    <source>
        <dbReference type="ARBA" id="ARBA00022475"/>
    </source>
</evidence>
<dbReference type="Proteomes" id="UP000192596">
    <property type="component" value="Unassembled WGS sequence"/>
</dbReference>
<dbReference type="Pfam" id="PF20238">
    <property type="entry name" value="BIM1-like_dom"/>
    <property type="match status" value="1"/>
</dbReference>
<evidence type="ECO:0000313" key="10">
    <source>
        <dbReference type="EMBL" id="OQN97151.1"/>
    </source>
</evidence>
<comment type="caution">
    <text evidence="10">The sequence shown here is derived from an EMBL/GenBank/DDBJ whole genome shotgun (WGS) entry which is preliminary data.</text>
</comment>
<keyword evidence="2" id="KW-1003">Cell membrane</keyword>
<evidence type="ECO:0000259" key="9">
    <source>
        <dbReference type="Pfam" id="PF20238"/>
    </source>
</evidence>
<organism evidence="10 11">
    <name type="scientific">Cryoendolithus antarcticus</name>
    <dbReference type="NCBI Taxonomy" id="1507870"/>
    <lineage>
        <taxon>Eukaryota</taxon>
        <taxon>Fungi</taxon>
        <taxon>Dikarya</taxon>
        <taxon>Ascomycota</taxon>
        <taxon>Pezizomycotina</taxon>
        <taxon>Dothideomycetes</taxon>
        <taxon>Dothideomycetidae</taxon>
        <taxon>Cladosporiales</taxon>
        <taxon>Cladosporiaceae</taxon>
        <taxon>Cryoendolithus</taxon>
    </lineage>
</organism>
<keyword evidence="6" id="KW-0325">Glycoprotein</keyword>
<keyword evidence="11" id="KW-1185">Reference proteome</keyword>
<accession>A0A1V8SEA0</accession>
<dbReference type="InterPro" id="IPR046936">
    <property type="entry name" value="BIM1-like"/>
</dbReference>
<feature type="chain" id="PRO_5012347860" description="Copper acquisition factor BIM1-like domain-containing protein" evidence="8">
    <location>
        <begin position="22"/>
        <end position="251"/>
    </location>
</feature>
<dbReference type="STRING" id="1507870.A0A1V8SEA0"/>
<reference evidence="11" key="1">
    <citation type="submission" date="2017-03" db="EMBL/GenBank/DDBJ databases">
        <title>Genomes of endolithic fungi from Antarctica.</title>
        <authorList>
            <person name="Coleine C."/>
            <person name="Masonjones S."/>
            <person name="Stajich J.E."/>
        </authorList>
    </citation>
    <scope>NUCLEOTIDE SEQUENCE [LARGE SCALE GENOMIC DNA]</scope>
    <source>
        <strain evidence="11">CCFEE 5527</strain>
    </source>
</reference>
<feature type="signal peptide" evidence="8">
    <location>
        <begin position="1"/>
        <end position="21"/>
    </location>
</feature>
<gene>
    <name evidence="10" type="ORF">B0A48_17248</name>
</gene>
<proteinExistence type="predicted"/>
<evidence type="ECO:0000313" key="11">
    <source>
        <dbReference type="Proteomes" id="UP000192596"/>
    </source>
</evidence>
<keyword evidence="7" id="KW-0449">Lipoprotein</keyword>
<evidence type="ECO:0000256" key="8">
    <source>
        <dbReference type="SAM" id="SignalP"/>
    </source>
</evidence>
<dbReference type="PANTHER" id="PTHR34992">
    <property type="entry name" value="HYPHAL ANASTAMOSIS-7 PROTEIN"/>
    <property type="match status" value="1"/>
</dbReference>
<keyword evidence="5" id="KW-0472">Membrane</keyword>